<dbReference type="KEGG" id="vck:PG915_24230"/>
<name>A0AAU8BUI1_9VIBR</name>
<accession>A0AAU8BUI1</accession>
<dbReference type="GO" id="GO:0006643">
    <property type="term" value="P:membrane lipid metabolic process"/>
    <property type="evidence" value="ECO:0007669"/>
    <property type="project" value="TreeGrafter"/>
</dbReference>
<dbReference type="GO" id="GO:0016020">
    <property type="term" value="C:membrane"/>
    <property type="evidence" value="ECO:0007669"/>
    <property type="project" value="GOC"/>
</dbReference>
<dbReference type="EC" id="1.-.-.-" evidence="9"/>
<evidence type="ECO:0000256" key="5">
    <source>
        <dbReference type="ARBA" id="ARBA00023098"/>
    </source>
</evidence>
<dbReference type="PANTHER" id="PTHR21624:SF1">
    <property type="entry name" value="ALKYLGLYCEROL MONOOXYGENASE"/>
    <property type="match status" value="1"/>
</dbReference>
<dbReference type="GO" id="GO:0008610">
    <property type="term" value="P:lipid biosynthetic process"/>
    <property type="evidence" value="ECO:0007669"/>
    <property type="project" value="InterPro"/>
</dbReference>
<organism evidence="9">
    <name type="scientific">Vibrio chaetopteri</name>
    <dbReference type="NCBI Taxonomy" id="3016528"/>
    <lineage>
        <taxon>Bacteria</taxon>
        <taxon>Pseudomonadati</taxon>
        <taxon>Pseudomonadota</taxon>
        <taxon>Gammaproteobacteria</taxon>
        <taxon>Vibrionales</taxon>
        <taxon>Vibrionaceae</taxon>
        <taxon>Vibrio</taxon>
    </lineage>
</organism>
<comment type="subcellular location">
    <subcellularLocation>
        <location evidence="1">Endomembrane system</location>
        <topology evidence="1">Multi-pass membrane protein</topology>
    </subcellularLocation>
</comment>
<evidence type="ECO:0000256" key="3">
    <source>
        <dbReference type="ARBA" id="ARBA00022989"/>
    </source>
</evidence>
<evidence type="ECO:0000256" key="1">
    <source>
        <dbReference type="ARBA" id="ARBA00004127"/>
    </source>
</evidence>
<dbReference type="InterPro" id="IPR006694">
    <property type="entry name" value="Fatty_acid_hydroxylase"/>
</dbReference>
<dbReference type="GO" id="GO:0050479">
    <property type="term" value="F:glyceryl-ether monooxygenase activity"/>
    <property type="evidence" value="ECO:0007669"/>
    <property type="project" value="TreeGrafter"/>
</dbReference>
<dbReference type="EMBL" id="CP115922">
    <property type="protein sequence ID" value="XCD19269.1"/>
    <property type="molecule type" value="Genomic_DNA"/>
</dbReference>
<dbReference type="PANTHER" id="PTHR21624">
    <property type="entry name" value="STEROL DESATURASE-RELATED PROTEIN"/>
    <property type="match status" value="1"/>
</dbReference>
<evidence type="ECO:0000256" key="2">
    <source>
        <dbReference type="ARBA" id="ARBA00022692"/>
    </source>
</evidence>
<dbReference type="InterPro" id="IPR051689">
    <property type="entry name" value="Sterol_desaturase/TMEM195"/>
</dbReference>
<evidence type="ECO:0000256" key="6">
    <source>
        <dbReference type="ARBA" id="ARBA00023136"/>
    </source>
</evidence>
<evidence type="ECO:0000259" key="8">
    <source>
        <dbReference type="Pfam" id="PF04116"/>
    </source>
</evidence>
<protein>
    <submittedName>
        <fullName evidence="9">Sterol desaturase family protein</fullName>
        <ecNumber evidence="9">1.-.-.-</ecNumber>
    </submittedName>
</protein>
<dbReference type="Pfam" id="PF04116">
    <property type="entry name" value="FA_hydroxylase"/>
    <property type="match status" value="1"/>
</dbReference>
<evidence type="ECO:0000256" key="4">
    <source>
        <dbReference type="ARBA" id="ARBA00023002"/>
    </source>
</evidence>
<reference evidence="9" key="1">
    <citation type="submission" date="2023-01" db="EMBL/GenBank/DDBJ databases">
        <title>Vibrio sp. CB1-14 genome sequencing.</title>
        <authorList>
            <person name="Otstavnykh N."/>
            <person name="Isaeva M."/>
            <person name="Meleshko D."/>
        </authorList>
    </citation>
    <scope>NUCLEOTIDE SEQUENCE</scope>
    <source>
        <strain evidence="9">CB1-14</strain>
        <plasmid evidence="9">p1</plasmid>
    </source>
</reference>
<feature type="transmembrane region" description="Helical" evidence="7">
    <location>
        <begin position="80"/>
        <end position="96"/>
    </location>
</feature>
<feature type="transmembrane region" description="Helical" evidence="7">
    <location>
        <begin position="177"/>
        <end position="197"/>
    </location>
</feature>
<evidence type="ECO:0000256" key="7">
    <source>
        <dbReference type="SAM" id="Phobius"/>
    </source>
</evidence>
<feature type="domain" description="Fatty acid hydroxylase" evidence="8">
    <location>
        <begin position="127"/>
        <end position="274"/>
    </location>
</feature>
<geneLocation type="plasmid" evidence="9">
    <name>p1</name>
</geneLocation>
<dbReference type="AlphaFoldDB" id="A0AAU8BUI1"/>
<keyword evidence="2 7" id="KW-0812">Transmembrane</keyword>
<feature type="transmembrane region" description="Helical" evidence="7">
    <location>
        <begin position="203"/>
        <end position="223"/>
    </location>
</feature>
<gene>
    <name evidence="9" type="ORF">PG915_24230</name>
</gene>
<feature type="transmembrane region" description="Helical" evidence="7">
    <location>
        <begin position="25"/>
        <end position="43"/>
    </location>
</feature>
<evidence type="ECO:0000313" key="9">
    <source>
        <dbReference type="EMBL" id="XCD19269.1"/>
    </source>
</evidence>
<dbReference type="GO" id="GO:0005506">
    <property type="term" value="F:iron ion binding"/>
    <property type="evidence" value="ECO:0007669"/>
    <property type="project" value="InterPro"/>
</dbReference>
<keyword evidence="3 7" id="KW-1133">Transmembrane helix</keyword>
<keyword evidence="5" id="KW-0443">Lipid metabolism</keyword>
<keyword evidence="6 7" id="KW-0472">Membrane</keyword>
<keyword evidence="9" id="KW-0614">Plasmid</keyword>
<keyword evidence="4 9" id="KW-0560">Oxidoreductase</keyword>
<dbReference type="GO" id="GO:0012505">
    <property type="term" value="C:endomembrane system"/>
    <property type="evidence" value="ECO:0007669"/>
    <property type="project" value="UniProtKB-SubCell"/>
</dbReference>
<proteinExistence type="predicted"/>
<dbReference type="RefSeq" id="WP_353500387.1">
    <property type="nucleotide sequence ID" value="NZ_CP115922.1"/>
</dbReference>
<sequence>MFALGEWFDYFKHQFTFFLQPSHGLYVGYLLVAGIIATAYGCYQLRTGNVLRSLQYLKHLHLVNNVSFGDDVKLFIVDKLLLGFIYTFLFGVAVFFKERTILIMDFFELSTDLGEASFFVTILYTAGVLIVFDFGTFFEHYLSHKYKFLWEFHKVHHIPTHLNPITAYRSHPVNQGLFVVLTGSLMGIFSGVVGAFYPGQSLTWVLAGQNGLMCLLLVLGLNLQHSHVQLRYPRVLRDIFVSPAYHQVHHSRSKRHYNKNFGFIFSFWDRLFGTQVHLNQNTELEFGLQGEPYHQYSGIINHYLTPFLKVARMRREKRKRLGTKS</sequence>
<feature type="transmembrane region" description="Helical" evidence="7">
    <location>
        <begin position="116"/>
        <end position="138"/>
    </location>
</feature>